<reference evidence="2" key="1">
    <citation type="submission" date="2020-02" db="EMBL/GenBank/DDBJ databases">
        <authorList>
            <person name="Meier V. D."/>
        </authorList>
    </citation>
    <scope>NUCLEOTIDE SEQUENCE</scope>
    <source>
        <strain evidence="2">AVDCRST_MAG54</strain>
    </source>
</reference>
<protein>
    <submittedName>
        <fullName evidence="2">Uncharacterized protein</fullName>
    </submittedName>
</protein>
<dbReference type="EMBL" id="CADCTH010000252">
    <property type="protein sequence ID" value="CAA9249094.1"/>
    <property type="molecule type" value="Genomic_DNA"/>
</dbReference>
<dbReference type="AlphaFoldDB" id="A0A6J4IFR3"/>
<name>A0A6J4IFR3_9PSEU</name>
<evidence type="ECO:0000313" key="2">
    <source>
        <dbReference type="EMBL" id="CAA9249094.1"/>
    </source>
</evidence>
<organism evidence="2">
    <name type="scientific">uncultured Actinomycetospora sp</name>
    <dbReference type="NCBI Taxonomy" id="1135996"/>
    <lineage>
        <taxon>Bacteria</taxon>
        <taxon>Bacillati</taxon>
        <taxon>Actinomycetota</taxon>
        <taxon>Actinomycetes</taxon>
        <taxon>Pseudonocardiales</taxon>
        <taxon>Pseudonocardiaceae</taxon>
        <taxon>Actinomycetospora</taxon>
        <taxon>environmental samples</taxon>
    </lineage>
</organism>
<gene>
    <name evidence="2" type="ORF">AVDCRST_MAG54-1893</name>
</gene>
<sequence length="47" mass="4742">MSTRSTMTDTKADAAPTAGARAGAGDRPVLRVLGVGGPAQTADERAW</sequence>
<feature type="compositionally biased region" description="Low complexity" evidence="1">
    <location>
        <begin position="13"/>
        <end position="27"/>
    </location>
</feature>
<feature type="region of interest" description="Disordered" evidence="1">
    <location>
        <begin position="1"/>
        <end position="47"/>
    </location>
</feature>
<accession>A0A6J4IFR3</accession>
<proteinExistence type="predicted"/>
<evidence type="ECO:0000256" key="1">
    <source>
        <dbReference type="SAM" id="MobiDB-lite"/>
    </source>
</evidence>